<organism evidence="6 7">
    <name type="scientific">Oceanidesulfovibrio marinus</name>
    <dbReference type="NCBI Taxonomy" id="370038"/>
    <lineage>
        <taxon>Bacteria</taxon>
        <taxon>Pseudomonadati</taxon>
        <taxon>Thermodesulfobacteriota</taxon>
        <taxon>Desulfovibrionia</taxon>
        <taxon>Desulfovibrionales</taxon>
        <taxon>Desulfovibrionaceae</taxon>
        <taxon>Oceanidesulfovibrio</taxon>
    </lineage>
</organism>
<comment type="similarity">
    <text evidence="1">Belongs to the GSP E family.</text>
</comment>
<dbReference type="Pfam" id="PF05157">
    <property type="entry name" value="MshEN"/>
    <property type="match status" value="1"/>
</dbReference>
<dbReference type="InterPro" id="IPR037257">
    <property type="entry name" value="T2SS_E_N_sf"/>
</dbReference>
<dbReference type="EMBL" id="CP039543">
    <property type="protein sequence ID" value="QJT08918.1"/>
    <property type="molecule type" value="Genomic_DNA"/>
</dbReference>
<dbReference type="InterPro" id="IPR003593">
    <property type="entry name" value="AAA+_ATPase"/>
</dbReference>
<dbReference type="CDD" id="cd01129">
    <property type="entry name" value="PulE-GspE-like"/>
    <property type="match status" value="1"/>
</dbReference>
<dbReference type="SUPFAM" id="SSF160246">
    <property type="entry name" value="EspE N-terminal domain-like"/>
    <property type="match status" value="1"/>
</dbReference>
<evidence type="ECO:0000256" key="2">
    <source>
        <dbReference type="ARBA" id="ARBA00022741"/>
    </source>
</evidence>
<evidence type="ECO:0000256" key="3">
    <source>
        <dbReference type="ARBA" id="ARBA00022840"/>
    </source>
</evidence>
<dbReference type="SUPFAM" id="SSF52540">
    <property type="entry name" value="P-loop containing nucleoside triphosphate hydrolases"/>
    <property type="match status" value="1"/>
</dbReference>
<dbReference type="GO" id="GO:0005886">
    <property type="term" value="C:plasma membrane"/>
    <property type="evidence" value="ECO:0007669"/>
    <property type="project" value="TreeGrafter"/>
</dbReference>
<dbReference type="PANTHER" id="PTHR30258:SF1">
    <property type="entry name" value="PROTEIN TRANSPORT PROTEIN HOFB HOMOLOG"/>
    <property type="match status" value="1"/>
</dbReference>
<dbReference type="Gene3D" id="3.40.50.300">
    <property type="entry name" value="P-loop containing nucleotide triphosphate hydrolases"/>
    <property type="match status" value="1"/>
</dbReference>
<gene>
    <name evidence="6" type="ORF">DQK91_01705</name>
    <name evidence="5" type="ORF">E8L03_08240</name>
</gene>
<evidence type="ECO:0000313" key="5">
    <source>
        <dbReference type="EMBL" id="QJT08918.1"/>
    </source>
</evidence>
<proteinExistence type="inferred from homology"/>
<dbReference type="OrthoDB" id="9805147at2"/>
<dbReference type="SMART" id="SM00382">
    <property type="entry name" value="AAA"/>
    <property type="match status" value="1"/>
</dbReference>
<dbReference type="InterPro" id="IPR001482">
    <property type="entry name" value="T2SS/T4SS_dom"/>
</dbReference>
<accession>A0A6P1ZLK9</accession>
<sequence>MTQQPNNPSAFSSSVGNSRMARAVQRKSGLKLAEYLRHQGKLKENELMEYVSNQLQIDKYDPKTYPFEQSLSRIIDPETARKHGICAIKEKGGLVYVATSDPLNVSLLDTLEKSLKLDLEPVYCPKGDLDELIYQYYGKAAALGDMQSAIDELEVEEGEEEQIVDISMAALEDAPVVKLVNQILYQAVNEGASDIHISPQRDRVQLRFRVDGILREYPAPPKSIFMQVISRMKLISNMDISVTRVPQDGRFSFNVQTREVNVRASALPTIYGENMVLRLLIRKRGTLQLEELGMTEEDMQRIEEATSKSYGMILATGPTGSGKTTLLYSLLHRIDKPEINIITLEDPVEHRVDTIRQVQLNRKAGMTFASGLRSILRQDPDVLMVGEIRDHETAQIAVESAMTGHRLLSTVHTNDAAGAVTRFIDMGIEPFLVASTLLCVVGQRLMRRNCQECLEEYQPPQKYVDALKLKREVKFFRGRGCPKCRDSGYSGRTGVYEVLNIDEQIQELIIKRVSSRDIARAAQASKKFRPMRQDALNKVLKGITTLEEAAPLIFM</sequence>
<evidence type="ECO:0000259" key="4">
    <source>
        <dbReference type="PROSITE" id="PS00662"/>
    </source>
</evidence>
<reference evidence="6 7" key="1">
    <citation type="submission" date="2018-06" db="EMBL/GenBank/DDBJ databases">
        <title>Complete genome of Desulfovibrio marinus P48SEP.</title>
        <authorList>
            <person name="Crispim J.S."/>
            <person name="Vidigal P.M.P."/>
            <person name="Silva L.C.F."/>
            <person name="Araujo L.C."/>
            <person name="Laguardia C.N."/>
            <person name="Dias R.S."/>
            <person name="Sousa M.P."/>
            <person name="Paula S.O."/>
            <person name="Silva C."/>
        </authorList>
    </citation>
    <scope>NUCLEOTIDE SEQUENCE [LARGE SCALE GENOMIC DNA]</scope>
    <source>
        <strain evidence="6 7">P48SEP</strain>
    </source>
</reference>
<dbReference type="PROSITE" id="PS00662">
    <property type="entry name" value="T2SP_E"/>
    <property type="match status" value="1"/>
</dbReference>
<dbReference type="EMBL" id="QMIF01000001">
    <property type="protein sequence ID" value="TVM36662.1"/>
    <property type="molecule type" value="Genomic_DNA"/>
</dbReference>
<protein>
    <submittedName>
        <fullName evidence="6">General secretion pathway protein GspE</fullName>
    </submittedName>
    <submittedName>
        <fullName evidence="5">Type II/IV secretion system protein</fullName>
    </submittedName>
</protein>
<dbReference type="Gene3D" id="3.30.450.90">
    <property type="match status" value="1"/>
</dbReference>
<dbReference type="Proteomes" id="UP000434052">
    <property type="component" value="Unassembled WGS sequence"/>
</dbReference>
<dbReference type="GO" id="GO:0005524">
    <property type="term" value="F:ATP binding"/>
    <property type="evidence" value="ECO:0007669"/>
    <property type="project" value="UniProtKB-KW"/>
</dbReference>
<dbReference type="FunFam" id="3.40.50.300:FF:000398">
    <property type="entry name" value="Type IV pilus assembly ATPase PilB"/>
    <property type="match status" value="1"/>
</dbReference>
<keyword evidence="2" id="KW-0547">Nucleotide-binding</keyword>
<name>A0A6P1ZLK9_9BACT</name>
<dbReference type="Pfam" id="PF00437">
    <property type="entry name" value="T2SSE"/>
    <property type="match status" value="1"/>
</dbReference>
<evidence type="ECO:0000313" key="6">
    <source>
        <dbReference type="EMBL" id="TVM36662.1"/>
    </source>
</evidence>
<evidence type="ECO:0000256" key="1">
    <source>
        <dbReference type="ARBA" id="ARBA00006611"/>
    </source>
</evidence>
<dbReference type="AlphaFoldDB" id="A0A6P1ZLK9"/>
<dbReference type="PANTHER" id="PTHR30258">
    <property type="entry name" value="TYPE II SECRETION SYSTEM PROTEIN GSPE-RELATED"/>
    <property type="match status" value="1"/>
</dbReference>
<dbReference type="InterPro" id="IPR027417">
    <property type="entry name" value="P-loop_NTPase"/>
</dbReference>
<feature type="domain" description="Bacterial type II secretion system protein E" evidence="4">
    <location>
        <begin position="376"/>
        <end position="390"/>
    </location>
</feature>
<evidence type="ECO:0000313" key="7">
    <source>
        <dbReference type="Proteomes" id="UP000434052"/>
    </source>
</evidence>
<dbReference type="GO" id="GO:0016887">
    <property type="term" value="F:ATP hydrolysis activity"/>
    <property type="evidence" value="ECO:0007669"/>
    <property type="project" value="TreeGrafter"/>
</dbReference>
<dbReference type="RefSeq" id="WP_144233702.1">
    <property type="nucleotide sequence ID" value="NZ_CP039543.1"/>
</dbReference>
<reference evidence="5 8" key="2">
    <citation type="submission" date="2019-04" db="EMBL/GenBank/DDBJ databases">
        <title>Isolation and culture of sulfate reducing bacteria from the cold seep of the South China Sea.</title>
        <authorList>
            <person name="Sun C."/>
            <person name="Liu R."/>
        </authorList>
    </citation>
    <scope>NUCLEOTIDE SEQUENCE [LARGE SCALE GENOMIC DNA]</scope>
    <source>
        <strain evidence="5 8">CS1</strain>
    </source>
</reference>
<keyword evidence="3" id="KW-0067">ATP-binding</keyword>
<evidence type="ECO:0000313" key="8">
    <source>
        <dbReference type="Proteomes" id="UP000503251"/>
    </source>
</evidence>
<dbReference type="Gene3D" id="3.30.300.160">
    <property type="entry name" value="Type II secretion system, protein E, N-terminal domain"/>
    <property type="match status" value="1"/>
</dbReference>
<dbReference type="InterPro" id="IPR007831">
    <property type="entry name" value="T2SS_GspE_N"/>
</dbReference>
<keyword evidence="8" id="KW-1185">Reference proteome</keyword>
<dbReference type="Proteomes" id="UP000503251">
    <property type="component" value="Chromosome"/>
</dbReference>